<sequence>MKFFAVSAVFVSAISGALSASLYLVGDSTMASHKASEGIEGWGVPLNNYLTGITLVNKAVSGRSARSYWREGKWAAVQASLKSGDFVEHLLKRDNSLPSPQSILRLWFNPPPHFCVALDRHDSTRTRIPTVIEFGHNDGGSPSTSDRASVVGEGSETQKVTLSDGTVETVYTWPTYVKWMIDGAKSKGATPIISSTTPNNPFEGVSKINYTPGRFVTYAKNAAAAKGVPYVDHFTASLLYYDKLGKGVTESYFPNDHTHTNAAGANAVAWAFLSALRCPSAKGVLSQYINSSGQGAGARCTAP</sequence>
<dbReference type="Proteomes" id="UP000650533">
    <property type="component" value="Chromosome 2"/>
</dbReference>
<evidence type="ECO:0000256" key="1">
    <source>
        <dbReference type="ARBA" id="ARBA00008668"/>
    </source>
</evidence>
<keyword evidence="4" id="KW-0732">Signal</keyword>
<protein>
    <submittedName>
        <fullName evidence="5">Carbohydrate esterase family 12 protein</fullName>
    </submittedName>
</protein>
<accession>A0A8H8ST80</accession>
<feature type="chain" id="PRO_5034187372" evidence="4">
    <location>
        <begin position="20"/>
        <end position="303"/>
    </location>
</feature>
<evidence type="ECO:0000256" key="4">
    <source>
        <dbReference type="SAM" id="SignalP"/>
    </source>
</evidence>
<feature type="region of interest" description="Disordered" evidence="3">
    <location>
        <begin position="134"/>
        <end position="156"/>
    </location>
</feature>
<dbReference type="GeneID" id="67027080"/>
<organism evidence="5 6">
    <name type="scientific">Rhizoctonia solani</name>
    <dbReference type="NCBI Taxonomy" id="456999"/>
    <lineage>
        <taxon>Eukaryota</taxon>
        <taxon>Fungi</taxon>
        <taxon>Dikarya</taxon>
        <taxon>Basidiomycota</taxon>
        <taxon>Agaricomycotina</taxon>
        <taxon>Agaricomycetes</taxon>
        <taxon>Cantharellales</taxon>
        <taxon>Ceratobasidiaceae</taxon>
        <taxon>Rhizoctonia</taxon>
    </lineage>
</organism>
<reference evidence="5" key="1">
    <citation type="submission" date="2020-05" db="EMBL/GenBank/DDBJ databases">
        <title>Evolutionary and genomic comparisons of hybrid uninucleate and nonhybrid Rhizoctonia fungi.</title>
        <authorList>
            <person name="Li C."/>
            <person name="Chen X."/>
        </authorList>
    </citation>
    <scope>NUCLEOTIDE SEQUENCE</scope>
    <source>
        <strain evidence="5">AG-1 IA</strain>
    </source>
</reference>
<name>A0A8H8ST80_9AGAM</name>
<evidence type="ECO:0000256" key="2">
    <source>
        <dbReference type="ARBA" id="ARBA00022801"/>
    </source>
</evidence>
<feature type="signal peptide" evidence="4">
    <location>
        <begin position="1"/>
        <end position="19"/>
    </location>
</feature>
<dbReference type="InterPro" id="IPR037459">
    <property type="entry name" value="RhgT-like"/>
</dbReference>
<dbReference type="RefSeq" id="XP_043177036.1">
    <property type="nucleotide sequence ID" value="XM_043324617.1"/>
</dbReference>
<dbReference type="SUPFAM" id="SSF52266">
    <property type="entry name" value="SGNH hydrolase"/>
    <property type="match status" value="2"/>
</dbReference>
<dbReference type="KEGG" id="rsx:RhiXN_04801"/>
<proteinExistence type="inferred from homology"/>
<gene>
    <name evidence="5" type="ORF">RhiXN_04801</name>
</gene>
<comment type="similarity">
    <text evidence="1">Belongs to the 'GDSL' lipolytic enzyme family.</text>
</comment>
<evidence type="ECO:0000313" key="5">
    <source>
        <dbReference type="EMBL" id="QRW16799.1"/>
    </source>
</evidence>
<keyword evidence="2" id="KW-0378">Hydrolase</keyword>
<evidence type="ECO:0000313" key="6">
    <source>
        <dbReference type="Proteomes" id="UP000650533"/>
    </source>
</evidence>
<dbReference type="InterPro" id="IPR036514">
    <property type="entry name" value="SGNH_hydro_sf"/>
</dbReference>
<evidence type="ECO:0000256" key="3">
    <source>
        <dbReference type="SAM" id="MobiDB-lite"/>
    </source>
</evidence>
<dbReference type="PANTHER" id="PTHR43695:SF1">
    <property type="entry name" value="RHAMNOGALACTURONAN ACETYLESTERASE"/>
    <property type="match status" value="1"/>
</dbReference>
<dbReference type="GO" id="GO:0016787">
    <property type="term" value="F:hydrolase activity"/>
    <property type="evidence" value="ECO:0007669"/>
    <property type="project" value="UniProtKB-KW"/>
</dbReference>
<dbReference type="PANTHER" id="PTHR43695">
    <property type="entry name" value="PUTATIVE (AFU_ORTHOLOGUE AFUA_2G17250)-RELATED"/>
    <property type="match status" value="1"/>
</dbReference>
<dbReference type="Gene3D" id="3.40.50.1110">
    <property type="entry name" value="SGNH hydrolase"/>
    <property type="match status" value="2"/>
</dbReference>
<dbReference type="EMBL" id="CP059659">
    <property type="protein sequence ID" value="QRW16799.1"/>
    <property type="molecule type" value="Genomic_DNA"/>
</dbReference>
<dbReference type="AlphaFoldDB" id="A0A8H8ST80"/>